<dbReference type="InterPro" id="IPR014017">
    <property type="entry name" value="DNA_helicase_UvrD-like_C"/>
</dbReference>
<evidence type="ECO:0000256" key="4">
    <source>
        <dbReference type="ARBA" id="ARBA00022840"/>
    </source>
</evidence>
<feature type="domain" description="UvrD-like helicase ATP-binding" evidence="11">
    <location>
        <begin position="1"/>
        <end position="465"/>
    </location>
</feature>
<evidence type="ECO:0000256" key="7">
    <source>
        <dbReference type="ARBA" id="ARBA00034808"/>
    </source>
</evidence>
<evidence type="ECO:0000259" key="12">
    <source>
        <dbReference type="PROSITE" id="PS51217"/>
    </source>
</evidence>
<dbReference type="PROSITE" id="PS51217">
    <property type="entry name" value="UVRD_HELICASE_CTER"/>
    <property type="match status" value="1"/>
</dbReference>
<comment type="caution">
    <text evidence="13">The sequence shown here is derived from an EMBL/GenBank/DDBJ whole genome shotgun (WGS) entry which is preliminary data.</text>
</comment>
<evidence type="ECO:0000256" key="1">
    <source>
        <dbReference type="ARBA" id="ARBA00022741"/>
    </source>
</evidence>
<dbReference type="GO" id="GO:0043138">
    <property type="term" value="F:3'-5' DNA helicase activity"/>
    <property type="evidence" value="ECO:0007669"/>
    <property type="project" value="UniProtKB-EC"/>
</dbReference>
<accession>A0A1Y1T1C0</accession>
<dbReference type="STRING" id="1185767.IIF7_13472"/>
<comment type="catalytic activity">
    <reaction evidence="8">
        <text>ATP + H2O = ADP + phosphate + H(+)</text>
        <dbReference type="Rhea" id="RHEA:13065"/>
        <dbReference type="ChEBI" id="CHEBI:15377"/>
        <dbReference type="ChEBI" id="CHEBI:15378"/>
        <dbReference type="ChEBI" id="CHEBI:30616"/>
        <dbReference type="ChEBI" id="CHEBI:43474"/>
        <dbReference type="ChEBI" id="CHEBI:456216"/>
        <dbReference type="EC" id="5.6.2.4"/>
    </reaction>
</comment>
<dbReference type="InterPro" id="IPR000212">
    <property type="entry name" value="DNA_helicase_UvrD/REP"/>
</dbReference>
<evidence type="ECO:0000256" key="9">
    <source>
        <dbReference type="PROSITE-ProRule" id="PRU00560"/>
    </source>
</evidence>
<evidence type="ECO:0000313" key="14">
    <source>
        <dbReference type="Proteomes" id="UP000192746"/>
    </source>
</evidence>
<keyword evidence="2 9" id="KW-0378">Hydrolase</keyword>
<dbReference type="EC" id="5.6.2.4" evidence="7"/>
<dbReference type="InterPro" id="IPR014016">
    <property type="entry name" value="UvrD-like_ATP-bd"/>
</dbReference>
<keyword evidence="4 9" id="KW-0067">ATP-binding</keyword>
<comment type="catalytic activity">
    <reaction evidence="6">
        <text>Couples ATP hydrolysis with the unwinding of duplex DNA by translocating in the 3'-5' direction.</text>
        <dbReference type="EC" id="5.6.2.4"/>
    </reaction>
</comment>
<evidence type="ECO:0000256" key="10">
    <source>
        <dbReference type="SAM" id="Coils"/>
    </source>
</evidence>
<dbReference type="SUPFAM" id="SSF52540">
    <property type="entry name" value="P-loop containing nucleoside triphosphate hydrolases"/>
    <property type="match status" value="1"/>
</dbReference>
<keyword evidence="10" id="KW-0175">Coiled coil</keyword>
<keyword evidence="1 9" id="KW-0547">Nucleotide-binding</keyword>
<dbReference type="Gene3D" id="1.10.3170.10">
    <property type="entry name" value="Recbcd, chain B, domain 2"/>
    <property type="match status" value="1"/>
</dbReference>
<keyword evidence="14" id="KW-1185">Reference proteome</keyword>
<dbReference type="EMBL" id="ARYN01000012">
    <property type="protein sequence ID" value="ORL44819.1"/>
    <property type="molecule type" value="Genomic_DNA"/>
</dbReference>
<dbReference type="GO" id="GO:0005829">
    <property type="term" value="C:cytosol"/>
    <property type="evidence" value="ECO:0007669"/>
    <property type="project" value="TreeGrafter"/>
</dbReference>
<protein>
    <recommendedName>
        <fullName evidence="7">DNA 3'-5' helicase</fullName>
        <ecNumber evidence="7">5.6.2.4</ecNumber>
    </recommendedName>
</protein>
<dbReference type="Pfam" id="PF13361">
    <property type="entry name" value="UvrD_C"/>
    <property type="match status" value="2"/>
</dbReference>
<feature type="domain" description="UvrD-like helicase C-terminal" evidence="12">
    <location>
        <begin position="466"/>
        <end position="729"/>
    </location>
</feature>
<evidence type="ECO:0000259" key="11">
    <source>
        <dbReference type="PROSITE" id="PS51198"/>
    </source>
</evidence>
<evidence type="ECO:0000256" key="8">
    <source>
        <dbReference type="ARBA" id="ARBA00048988"/>
    </source>
</evidence>
<evidence type="ECO:0000256" key="3">
    <source>
        <dbReference type="ARBA" id="ARBA00022806"/>
    </source>
</evidence>
<dbReference type="PANTHER" id="PTHR11070">
    <property type="entry name" value="UVRD / RECB / PCRA DNA HELICASE FAMILY MEMBER"/>
    <property type="match status" value="1"/>
</dbReference>
<dbReference type="Proteomes" id="UP000192746">
    <property type="component" value="Unassembled WGS sequence"/>
</dbReference>
<evidence type="ECO:0000256" key="6">
    <source>
        <dbReference type="ARBA" id="ARBA00034617"/>
    </source>
</evidence>
<dbReference type="GO" id="GO:0003677">
    <property type="term" value="F:DNA binding"/>
    <property type="evidence" value="ECO:0007669"/>
    <property type="project" value="InterPro"/>
</dbReference>
<name>A0A1Y1T1C0_9FLAO</name>
<dbReference type="OrthoDB" id="9810135at2"/>
<evidence type="ECO:0000256" key="5">
    <source>
        <dbReference type="ARBA" id="ARBA00023235"/>
    </source>
</evidence>
<feature type="binding site" evidence="9">
    <location>
        <begin position="10"/>
        <end position="17"/>
    </location>
    <ligand>
        <name>ATP</name>
        <dbReference type="ChEBI" id="CHEBI:30616"/>
    </ligand>
</feature>
<reference evidence="13 14" key="1">
    <citation type="submission" date="2013-04" db="EMBL/GenBank/DDBJ databases">
        <title>Zunongwangia sp. 22II14-10F7 Genome Sequencing.</title>
        <authorList>
            <person name="Lai Q."/>
            <person name="Shao Z."/>
        </authorList>
    </citation>
    <scope>NUCLEOTIDE SEQUENCE [LARGE SCALE GENOMIC DNA]</scope>
    <source>
        <strain evidence="13 14">22II14-10F7</strain>
    </source>
</reference>
<dbReference type="RefSeq" id="WP_084842226.1">
    <property type="nucleotide sequence ID" value="NZ_ARYN01000012.1"/>
</dbReference>
<keyword evidence="3 9" id="KW-0347">Helicase</keyword>
<dbReference type="Pfam" id="PF00580">
    <property type="entry name" value="UvrD-helicase"/>
    <property type="match status" value="1"/>
</dbReference>
<dbReference type="GO" id="GO:0016887">
    <property type="term" value="F:ATP hydrolysis activity"/>
    <property type="evidence" value="ECO:0007669"/>
    <property type="project" value="RHEA"/>
</dbReference>
<dbReference type="GO" id="GO:0000725">
    <property type="term" value="P:recombinational repair"/>
    <property type="evidence" value="ECO:0007669"/>
    <property type="project" value="TreeGrafter"/>
</dbReference>
<dbReference type="PROSITE" id="PS51198">
    <property type="entry name" value="UVRD_HELICASE_ATP_BIND"/>
    <property type="match status" value="1"/>
</dbReference>
<evidence type="ECO:0000256" key="2">
    <source>
        <dbReference type="ARBA" id="ARBA00022801"/>
    </source>
</evidence>
<organism evidence="13 14">
    <name type="scientific">Zunongwangia atlantica 22II14-10F7</name>
    <dbReference type="NCBI Taxonomy" id="1185767"/>
    <lineage>
        <taxon>Bacteria</taxon>
        <taxon>Pseudomonadati</taxon>
        <taxon>Bacteroidota</taxon>
        <taxon>Flavobacteriia</taxon>
        <taxon>Flavobacteriales</taxon>
        <taxon>Flavobacteriaceae</taxon>
        <taxon>Zunongwangia</taxon>
    </lineage>
</organism>
<dbReference type="InterPro" id="IPR027417">
    <property type="entry name" value="P-loop_NTPase"/>
</dbReference>
<sequence length="1040" mass="119103">MANNFTIYNASAGSGKTFTLVKSYLSLLFKSGKTDSYKNILAITFTNKAVAEMKSRIVESLYAFNKNPVPESSRALLEAVANETEHTTEEIQQKSVAILKNIIHNYAAFEVSTIDGFTHRVLRTFAKDLGLPVNFEVELDTDKILNEAVDRLINRTGNDEKLTKVLVDFSLSKADDDKSWDIGRDLLEIAKLLVNENNQFYLKQLQPKTLEDFETFSKKLKQQIKNNQAEIGQKSDQFFELIADSGIDPTDFSGQYLPKHFLKLKANETPNFTSKWIEKLEIEGILPLKKGKMALGDAIVPQILDLFIQTKKLFFSLEFYTEIGKRLTQLSLLNALNREIQEIKEERQILLISEFNPMISAQVKDQPAPFIYERLGERYQNYFIDEFQDTSQMQWENLIPLIDNKLSMESLPDETSSLMLVGDAKQSIYRWRGGKAEQFIDLSNEGNPFQIEKQVFNLPDNYRSAAEIVNFNNQFFGYAADFLGQPEYSKLFKQSAQNPKKSGSGYVNIGFIEAENREEEQEVYPEKVIEIINNLDAKDFKRSDICILTRRKSEGVAIASALNEKEIDLVSSETLLISRSPEVHFICDLLKFSITPENNELKLSIFGFLQEYLLRLEDPHSVISAKISENGTDFFSWLQDYEFDFNLDFLNEYSVYESCEYIIRSFGLVKDSNAYIQFFMDFVYETTQKDTEGIQGFLEIWEQEKEKLSIIAPQQENAVTIMTIHKAKGLEFPIVIYPFANSDFKDTRKDSLWVPNDGNLNDIPVSYINASSKMENWGEIPDALYTQLLFQNELDTLNVLYVACTRPIKQLYILSKLDLDRSGNEYPNKTSGLLIGYLKRNGIWNDEQSNYEFGEIDAPTSEEKENSGIALQHFYSSATQNQAVNIVTRSGSLWDTKQQEAIEKGEIIHDLLAEINTEKDLKPVLKNAIANGVIAEEVSDKIESLLQSIITHPELEIYFSEAVKNHNERDIITENGERLRPDRLNFDGQLVSVIDYKTGAFDAKHERQINNYGETLTRMGFQVDKKILVYTNKAISLRFV</sequence>
<proteinExistence type="predicted"/>
<feature type="coiled-coil region" evidence="10">
    <location>
        <begin position="326"/>
        <end position="353"/>
    </location>
</feature>
<evidence type="ECO:0000313" key="13">
    <source>
        <dbReference type="EMBL" id="ORL44819.1"/>
    </source>
</evidence>
<keyword evidence="5" id="KW-0413">Isomerase</keyword>
<dbReference type="PANTHER" id="PTHR11070:SF67">
    <property type="entry name" value="DNA 3'-5' HELICASE"/>
    <property type="match status" value="1"/>
</dbReference>
<dbReference type="Gene3D" id="3.40.50.300">
    <property type="entry name" value="P-loop containing nucleotide triphosphate hydrolases"/>
    <property type="match status" value="3"/>
</dbReference>
<dbReference type="GO" id="GO:0005524">
    <property type="term" value="F:ATP binding"/>
    <property type="evidence" value="ECO:0007669"/>
    <property type="project" value="UniProtKB-UniRule"/>
</dbReference>
<gene>
    <name evidence="13" type="ORF">IIF7_13472</name>
</gene>
<dbReference type="AlphaFoldDB" id="A0A1Y1T1C0"/>